<reference evidence="11 12" key="1">
    <citation type="submission" date="2016-11" db="EMBL/GenBank/DDBJ databases">
        <authorList>
            <person name="Jaros S."/>
            <person name="Januszkiewicz K."/>
            <person name="Wedrychowicz H."/>
        </authorList>
    </citation>
    <scope>NUCLEOTIDE SEQUENCE [LARGE SCALE GENOMIC DNA]</scope>
    <source>
        <strain evidence="11 12">CGMCC 1.7049</strain>
    </source>
</reference>
<dbReference type="Proteomes" id="UP000199758">
    <property type="component" value="Unassembled WGS sequence"/>
</dbReference>
<dbReference type="InterPro" id="IPR052351">
    <property type="entry name" value="Ornithine_N-alpha-AT"/>
</dbReference>
<sequence>MPALPELPVLHPTAAVPSPHLRIASGSLSQVPERGALLLCLPSDTAASTSLRALLHQRRPDLLDGTAPSLTQAAAIAHLAAGGALLCCIATPRRAWVLRRRSGVDLPGLLAAQTVPVQPLRLDRPASWSPRRPTLLHLGDVLPAAELARIDLAAQGAYLRLLCQALGGSSAVAPEQRPLAPLAAPVAAERLAAEIDALSASCCLLRQGEFAVYCAPAAPIPGVLDEIGRLRELSFRAVQEGSGLPADLDRYDAHYQHLWLWHAPSRQIIGAYRLGFTATLAAPQALYTHSLFDYDQRLLARIGPSLELGRSFVRPEWQRSFRALRLLWSGIVQVLDAHPQLQYLFGPVSISGGYSALSRKLMELALTRHHGERSLQSLVRPRTPARYAAGDRVTPTVAAALAEPALLSRAVSRVGSGAGLPVLLRHYLELRGRFAGFNVDADFGGTLDGLVFVAVADIPPRIRAKFSASSASSDDA</sequence>
<dbReference type="GO" id="GO:0006629">
    <property type="term" value="P:lipid metabolic process"/>
    <property type="evidence" value="ECO:0007669"/>
    <property type="project" value="UniProtKB-KW"/>
</dbReference>
<dbReference type="GO" id="GO:0043810">
    <property type="term" value="F:ornithine-acyl [acyl carrier protein] N-acyltransferase activity"/>
    <property type="evidence" value="ECO:0007669"/>
    <property type="project" value="UniProtKB-EC"/>
</dbReference>
<comment type="pathway">
    <text evidence="1">Lipid metabolism.</text>
</comment>
<dbReference type="AlphaFoldDB" id="A0A1M5R2W6"/>
<evidence type="ECO:0000313" key="12">
    <source>
        <dbReference type="Proteomes" id="UP000199758"/>
    </source>
</evidence>
<dbReference type="Gene3D" id="3.40.630.30">
    <property type="match status" value="1"/>
</dbReference>
<evidence type="ECO:0000313" key="11">
    <source>
        <dbReference type="EMBL" id="SHH20747.1"/>
    </source>
</evidence>
<dbReference type="InterPro" id="IPR016181">
    <property type="entry name" value="Acyl_CoA_acyltransferase"/>
</dbReference>
<protein>
    <recommendedName>
        <fullName evidence="8">L-ornithine N(alpha)-acyltransferase</fullName>
        <ecNumber evidence="7">2.3.2.30</ecNumber>
    </recommendedName>
</protein>
<evidence type="ECO:0000256" key="6">
    <source>
        <dbReference type="ARBA" id="ARBA00038095"/>
    </source>
</evidence>
<dbReference type="EC" id="2.3.2.30" evidence="7"/>
<dbReference type="Pfam" id="PF13444">
    <property type="entry name" value="Acetyltransf_5"/>
    <property type="match status" value="1"/>
</dbReference>
<keyword evidence="2" id="KW-0444">Lipid biosynthesis</keyword>
<dbReference type="EMBL" id="FQWZ01000007">
    <property type="protein sequence ID" value="SHH20747.1"/>
    <property type="molecule type" value="Genomic_DNA"/>
</dbReference>
<dbReference type="SUPFAM" id="SSF55729">
    <property type="entry name" value="Acyl-CoA N-acyltransferases (Nat)"/>
    <property type="match status" value="1"/>
</dbReference>
<evidence type="ECO:0000256" key="3">
    <source>
        <dbReference type="ARBA" id="ARBA00022679"/>
    </source>
</evidence>
<organism evidence="11 12">
    <name type="scientific">Hydrocarboniphaga daqingensis</name>
    <dbReference type="NCBI Taxonomy" id="490188"/>
    <lineage>
        <taxon>Bacteria</taxon>
        <taxon>Pseudomonadati</taxon>
        <taxon>Pseudomonadota</taxon>
        <taxon>Gammaproteobacteria</taxon>
        <taxon>Nevskiales</taxon>
        <taxon>Nevskiaceae</taxon>
        <taxon>Hydrocarboniphaga</taxon>
    </lineage>
</organism>
<keyword evidence="3" id="KW-0808">Transferase</keyword>
<keyword evidence="5" id="KW-0012">Acyltransferase</keyword>
<keyword evidence="4" id="KW-0443">Lipid metabolism</keyword>
<gene>
    <name evidence="11" type="ORF">SAMN04488068_2871</name>
</gene>
<evidence type="ECO:0000256" key="2">
    <source>
        <dbReference type="ARBA" id="ARBA00022516"/>
    </source>
</evidence>
<proteinExistence type="inferred from homology"/>
<keyword evidence="12" id="KW-1185">Reference proteome</keyword>
<comment type="similarity">
    <text evidence="6">Belongs to the acetyltransferase family. OlsB subfamily.</text>
</comment>
<dbReference type="PANTHER" id="PTHR37323:SF1">
    <property type="entry name" value="L-ORNITHINE N(ALPHA)-ACYLTRANSFERASE"/>
    <property type="match status" value="1"/>
</dbReference>
<evidence type="ECO:0000256" key="1">
    <source>
        <dbReference type="ARBA" id="ARBA00005189"/>
    </source>
</evidence>
<accession>A0A1M5R2W6</accession>
<dbReference type="PANTHER" id="PTHR37323">
    <property type="entry name" value="GCN5-RELATED N-ACETYLTRANSFERASE"/>
    <property type="match status" value="1"/>
</dbReference>
<name>A0A1M5R2W6_9GAMM</name>
<evidence type="ECO:0000256" key="8">
    <source>
        <dbReference type="ARBA" id="ARBA00039866"/>
    </source>
</evidence>
<evidence type="ECO:0000256" key="7">
    <source>
        <dbReference type="ARBA" id="ARBA00039058"/>
    </source>
</evidence>
<evidence type="ECO:0000256" key="10">
    <source>
        <dbReference type="ARBA" id="ARBA00047785"/>
    </source>
</evidence>
<evidence type="ECO:0000256" key="9">
    <source>
        <dbReference type="ARBA" id="ARBA00045724"/>
    </source>
</evidence>
<comment type="function">
    <text evidence="9">Catalyzes the first step in the biosynthesis of ornithine lipids, which are phosphorus-free membrane lipids. Catalyzes the 3-hydroxyacyl-acyl carrier protein-dependent acylation of ornithine to form lyso-ornithine lipid (LOL).</text>
</comment>
<comment type="catalytic activity">
    <reaction evidence="10">
        <text>a (3R)-hydroxyacyl-[ACP] + L-ornithine = a lyso-ornithine lipid + holo-[ACP] + H(+)</text>
        <dbReference type="Rhea" id="RHEA:20633"/>
        <dbReference type="Rhea" id="RHEA-COMP:9685"/>
        <dbReference type="Rhea" id="RHEA-COMP:9945"/>
        <dbReference type="ChEBI" id="CHEBI:15378"/>
        <dbReference type="ChEBI" id="CHEBI:46911"/>
        <dbReference type="ChEBI" id="CHEBI:64479"/>
        <dbReference type="ChEBI" id="CHEBI:78827"/>
        <dbReference type="ChEBI" id="CHEBI:138482"/>
        <dbReference type="EC" id="2.3.2.30"/>
    </reaction>
    <physiologicalReaction direction="left-to-right" evidence="10">
        <dbReference type="Rhea" id="RHEA:20634"/>
    </physiologicalReaction>
</comment>
<evidence type="ECO:0000256" key="5">
    <source>
        <dbReference type="ARBA" id="ARBA00023315"/>
    </source>
</evidence>
<evidence type="ECO:0000256" key="4">
    <source>
        <dbReference type="ARBA" id="ARBA00023098"/>
    </source>
</evidence>